<dbReference type="GO" id="GO:0003700">
    <property type="term" value="F:DNA-binding transcription factor activity"/>
    <property type="evidence" value="ECO:0007669"/>
    <property type="project" value="InterPro"/>
</dbReference>
<dbReference type="InterPro" id="IPR009061">
    <property type="entry name" value="DNA-bd_dom_put_sf"/>
</dbReference>
<organism evidence="3 4">
    <name type="scientific">Ruania alkalisoli</name>
    <dbReference type="NCBI Taxonomy" id="2779775"/>
    <lineage>
        <taxon>Bacteria</taxon>
        <taxon>Bacillati</taxon>
        <taxon>Actinomycetota</taxon>
        <taxon>Actinomycetes</taxon>
        <taxon>Micrococcales</taxon>
        <taxon>Ruaniaceae</taxon>
        <taxon>Ruania</taxon>
    </lineage>
</organism>
<proteinExistence type="predicted"/>
<dbReference type="KEGG" id="halt:IM660_12140"/>
<dbReference type="InterPro" id="IPR000551">
    <property type="entry name" value="MerR-type_HTH_dom"/>
</dbReference>
<reference evidence="3 4" key="1">
    <citation type="submission" date="2020-10" db="EMBL/GenBank/DDBJ databases">
        <title>Haloactinobacterium sp. RN3S43, a bacterium isolated from saline soil.</title>
        <authorList>
            <person name="Sun J.-Q."/>
        </authorList>
    </citation>
    <scope>NUCLEOTIDE SEQUENCE [LARGE SCALE GENOMIC DNA]</scope>
    <source>
        <strain evidence="3 4">RN3S43</strain>
    </source>
</reference>
<keyword evidence="4" id="KW-1185">Reference proteome</keyword>
<feature type="domain" description="HTH merR-type" evidence="2">
    <location>
        <begin position="5"/>
        <end position="75"/>
    </location>
</feature>
<name>A0A7M1SPF9_9MICO</name>
<dbReference type="SUPFAM" id="SSF46955">
    <property type="entry name" value="Putative DNA-binding domain"/>
    <property type="match status" value="1"/>
</dbReference>
<dbReference type="RefSeq" id="WP_193495829.1">
    <property type="nucleotide sequence ID" value="NZ_CP063169.1"/>
</dbReference>
<dbReference type="SMART" id="SM00422">
    <property type="entry name" value="HTH_MERR"/>
    <property type="match status" value="1"/>
</dbReference>
<gene>
    <name evidence="3" type="ORF">IM660_12140</name>
</gene>
<accession>A0A7M1SPF9</accession>
<evidence type="ECO:0000259" key="2">
    <source>
        <dbReference type="PROSITE" id="PS50937"/>
    </source>
</evidence>
<protein>
    <submittedName>
        <fullName evidence="3">MerR family transcriptional regulator</fullName>
    </submittedName>
</protein>
<evidence type="ECO:0000313" key="3">
    <source>
        <dbReference type="EMBL" id="QOR69440.1"/>
    </source>
</evidence>
<dbReference type="AlphaFoldDB" id="A0A7M1SPF9"/>
<dbReference type="Gene3D" id="3.20.80.10">
    <property type="entry name" value="Regulatory factor, effector binding domain"/>
    <property type="match status" value="1"/>
</dbReference>
<dbReference type="Proteomes" id="UP000593758">
    <property type="component" value="Chromosome"/>
</dbReference>
<dbReference type="InterPro" id="IPR011256">
    <property type="entry name" value="Reg_factor_effector_dom_sf"/>
</dbReference>
<dbReference type="EMBL" id="CP063169">
    <property type="protein sequence ID" value="QOR69440.1"/>
    <property type="molecule type" value="Genomic_DNA"/>
</dbReference>
<dbReference type="InterPro" id="IPR047057">
    <property type="entry name" value="MerR_fam"/>
</dbReference>
<evidence type="ECO:0000256" key="1">
    <source>
        <dbReference type="ARBA" id="ARBA00023125"/>
    </source>
</evidence>
<dbReference type="PANTHER" id="PTHR30204">
    <property type="entry name" value="REDOX-CYCLING DRUG-SENSING TRANSCRIPTIONAL ACTIVATOR SOXR"/>
    <property type="match status" value="1"/>
</dbReference>
<evidence type="ECO:0000313" key="4">
    <source>
        <dbReference type="Proteomes" id="UP000593758"/>
    </source>
</evidence>
<dbReference type="PANTHER" id="PTHR30204:SF97">
    <property type="entry name" value="MERR FAMILY REGULATORY PROTEIN"/>
    <property type="match status" value="1"/>
</dbReference>
<dbReference type="Gene3D" id="1.10.1660.10">
    <property type="match status" value="1"/>
</dbReference>
<sequence>MTNARLSIGEFSRLTWLSPKALRLYERRGLLLPDAVDEYTGYRYYVRSQADRARTITLLRRVGMPLERIGAVLAATGAQRRELLADYRLETVRAHERALALLDGLAEDPTAHTQGGGQQPVDLAVSIRETPERPFVARTVRTTAADLPAHIERCAAALSQRAGSAVDTSQPLVVVYHGEVSWESDGPVEIRIPVVSAADADEVEAAGTEVVVDVPYAEVQFPTILRAFDAVRTAAARGSRVPEGSPREIYLDGDPFRCQVAQRFRPGNAQDRSPRTSPS</sequence>
<dbReference type="PROSITE" id="PS50937">
    <property type="entry name" value="HTH_MERR_2"/>
    <property type="match status" value="1"/>
</dbReference>
<keyword evidence="1" id="KW-0238">DNA-binding</keyword>
<dbReference type="Pfam" id="PF13411">
    <property type="entry name" value="MerR_1"/>
    <property type="match status" value="1"/>
</dbReference>
<dbReference type="GO" id="GO:0003677">
    <property type="term" value="F:DNA binding"/>
    <property type="evidence" value="ECO:0007669"/>
    <property type="project" value="UniProtKB-KW"/>
</dbReference>